<evidence type="ECO:0000313" key="2">
    <source>
        <dbReference type="Proteomes" id="UP000324222"/>
    </source>
</evidence>
<evidence type="ECO:0000313" key="1">
    <source>
        <dbReference type="EMBL" id="MPD00110.1"/>
    </source>
</evidence>
<keyword evidence="2" id="KW-1185">Reference proteome</keyword>
<dbReference type="OrthoDB" id="63972at2759"/>
<gene>
    <name evidence="1" type="primary">Tcerg1_2</name>
    <name evidence="1" type="ORF">E2C01_095561</name>
</gene>
<proteinExistence type="predicted"/>
<organism evidence="1 2">
    <name type="scientific">Portunus trituberculatus</name>
    <name type="common">Swimming crab</name>
    <name type="synonym">Neptunus trituberculatus</name>
    <dbReference type="NCBI Taxonomy" id="210409"/>
    <lineage>
        <taxon>Eukaryota</taxon>
        <taxon>Metazoa</taxon>
        <taxon>Ecdysozoa</taxon>
        <taxon>Arthropoda</taxon>
        <taxon>Crustacea</taxon>
        <taxon>Multicrustacea</taxon>
        <taxon>Malacostraca</taxon>
        <taxon>Eumalacostraca</taxon>
        <taxon>Eucarida</taxon>
        <taxon>Decapoda</taxon>
        <taxon>Pleocyemata</taxon>
        <taxon>Brachyura</taxon>
        <taxon>Eubrachyura</taxon>
        <taxon>Portunoidea</taxon>
        <taxon>Portunidae</taxon>
        <taxon>Portuninae</taxon>
        <taxon>Portunus</taxon>
    </lineage>
</organism>
<dbReference type="InterPro" id="IPR036517">
    <property type="entry name" value="FF_domain_sf"/>
</dbReference>
<dbReference type="Proteomes" id="UP000324222">
    <property type="component" value="Unassembled WGS sequence"/>
</dbReference>
<dbReference type="EMBL" id="VSRR010121406">
    <property type="protein sequence ID" value="MPD00110.1"/>
    <property type="molecule type" value="Genomic_DNA"/>
</dbReference>
<dbReference type="Gene3D" id="1.10.10.440">
    <property type="entry name" value="FF domain"/>
    <property type="match status" value="1"/>
</dbReference>
<comment type="caution">
    <text evidence="1">The sequence shown here is derived from an EMBL/GenBank/DDBJ whole genome shotgun (WGS) entry which is preliminary data.</text>
</comment>
<sequence>MRDIVEVLRKDRRYLVLECQPDERSKILMAYMEELEKRGPPPPPTASEPTRRK</sequence>
<protein>
    <submittedName>
        <fullName evidence="1">Transcription elongation regulator 1</fullName>
    </submittedName>
</protein>
<dbReference type="AlphaFoldDB" id="A0A5B7JZ63"/>
<accession>A0A5B7JZ63</accession>
<name>A0A5B7JZ63_PORTR</name>
<reference evidence="1 2" key="1">
    <citation type="submission" date="2019-05" db="EMBL/GenBank/DDBJ databases">
        <title>Another draft genome of Portunus trituberculatus and its Hox gene families provides insights of decapod evolution.</title>
        <authorList>
            <person name="Jeong J.-H."/>
            <person name="Song I."/>
            <person name="Kim S."/>
            <person name="Choi T."/>
            <person name="Kim D."/>
            <person name="Ryu S."/>
            <person name="Kim W."/>
        </authorList>
    </citation>
    <scope>NUCLEOTIDE SEQUENCE [LARGE SCALE GENOMIC DNA]</scope>
    <source>
        <tissue evidence="1">Muscle</tissue>
    </source>
</reference>